<dbReference type="Proteomes" id="UP000062768">
    <property type="component" value="Chromosome I"/>
</dbReference>
<dbReference type="PATRIC" id="fig|2162.10.peg.2476"/>
<evidence type="ECO:0000313" key="2">
    <source>
        <dbReference type="EMBL" id="AIS33167.1"/>
    </source>
</evidence>
<reference evidence="4" key="2">
    <citation type="submission" date="2014-09" db="EMBL/GenBank/DDBJ databases">
        <authorList>
            <person name="Bishop-Lilly K.A."/>
            <person name="Broomall S.M."/>
            <person name="Chain P.S."/>
            <person name="Chertkov O."/>
            <person name="Coyne S.R."/>
            <person name="Daligault H.E."/>
            <person name="Davenport K.W."/>
            <person name="Erkkila T."/>
            <person name="Frey K.G."/>
            <person name="Gibbons H.S."/>
            <person name="Gu W."/>
            <person name="Jaissle J."/>
            <person name="Johnson S.L."/>
            <person name="Koroleva G.I."/>
            <person name="Ladner J.T."/>
            <person name="Lo C.-C."/>
            <person name="Minogue T.D."/>
            <person name="Munk C."/>
            <person name="Palacios G.F."/>
            <person name="Redden C.L."/>
            <person name="Rosenzweig C.N."/>
            <person name="Scholz M.B."/>
            <person name="Teshima H."/>
            <person name="Xu Y."/>
        </authorList>
    </citation>
    <scope>NUCLEOTIDE SEQUENCE</scope>
    <source>
        <strain evidence="4">Mb9</strain>
    </source>
</reference>
<dbReference type="PROSITE" id="PS51257">
    <property type="entry name" value="PROKAR_LIPOPROTEIN"/>
    <property type="match status" value="1"/>
</dbReference>
<evidence type="ECO:0000313" key="5">
    <source>
        <dbReference type="EMBL" id="MBF4475006.1"/>
    </source>
</evidence>
<reference evidence="2" key="1">
    <citation type="submission" date="2013-12" db="EMBL/GenBank/DDBJ databases">
        <title>The complete genome sequence of Methanobacterium sp. BRM9.</title>
        <authorList>
            <consortium name="Pastoral Greenhouse Gas Research Consortium"/>
            <person name="Kelly W.J."/>
            <person name="Leahy S.C."/>
            <person name="Perry R."/>
            <person name="Li D."/>
            <person name="Altermann E."/>
            <person name="Lambie S.C."/>
            <person name="Attwood G.T."/>
        </authorList>
    </citation>
    <scope>NUCLEOTIDE SEQUENCE [LARGE SCALE GENOMIC DNA]</scope>
    <source>
        <strain evidence="2">BRM9</strain>
    </source>
</reference>
<dbReference type="Proteomes" id="UP000606900">
    <property type="component" value="Unassembled WGS sequence"/>
</dbReference>
<dbReference type="OrthoDB" id="68657at2157"/>
<accession>A0A089ZG55</accession>
<reference evidence="5" key="3">
    <citation type="submission" date="2020-10" db="EMBL/GenBank/DDBJ databases">
        <title>Dehalococcoides mccartyi of a TCE/Cr reducing biochatode.</title>
        <authorList>
            <person name="Matturro B."/>
        </authorList>
    </citation>
    <scope>NUCLEOTIDE SEQUENCE</scope>
    <source>
        <strain evidence="5">Bin2</strain>
    </source>
</reference>
<dbReference type="EMBL" id="LN734822">
    <property type="protein sequence ID" value="CEL26014.1"/>
    <property type="molecule type" value="Genomic_DNA"/>
</dbReference>
<gene>
    <name evidence="2" type="ORF">BRM9_2367</name>
    <name evidence="3" type="ORF">DSM1535_1298</name>
    <name evidence="5" type="ORF">ISP06_05985</name>
    <name evidence="4" type="ORF">MB9_2404</name>
</gene>
<dbReference type="InterPro" id="IPR021255">
    <property type="entry name" value="DUF2807"/>
</dbReference>
<organism evidence="2 6">
    <name type="scientific">Methanobacterium formicicum</name>
    <dbReference type="NCBI Taxonomy" id="2162"/>
    <lineage>
        <taxon>Archaea</taxon>
        <taxon>Methanobacteriati</taxon>
        <taxon>Methanobacteriota</taxon>
        <taxon>Methanomada group</taxon>
        <taxon>Methanobacteria</taxon>
        <taxon>Methanobacteriales</taxon>
        <taxon>Methanobacteriaceae</taxon>
        <taxon>Methanobacterium</taxon>
    </lineage>
</organism>
<proteinExistence type="predicted"/>
<dbReference type="STRING" id="2162.BRM9_2367"/>
<dbReference type="KEGG" id="mfc:BRM9_2367"/>
<dbReference type="Pfam" id="PF10988">
    <property type="entry name" value="DUF2807"/>
    <property type="match status" value="1"/>
</dbReference>
<name>A0A089ZG55_METFO</name>
<evidence type="ECO:0000313" key="7">
    <source>
        <dbReference type="Proteomes" id="UP000062768"/>
    </source>
</evidence>
<dbReference type="Proteomes" id="UP000029661">
    <property type="component" value="Chromosome"/>
</dbReference>
<dbReference type="KEGG" id="mfi:DSM1535_1298"/>
<dbReference type="GeneID" id="26740631"/>
<evidence type="ECO:0000313" key="6">
    <source>
        <dbReference type="Proteomes" id="UP000029661"/>
    </source>
</evidence>
<dbReference type="EMBL" id="LN515531">
    <property type="protein sequence ID" value="CEA13634.1"/>
    <property type="molecule type" value="Genomic_DNA"/>
</dbReference>
<dbReference type="AlphaFoldDB" id="A0A089ZG55"/>
<keyword evidence="7" id="KW-1185">Reference proteome</keyword>
<evidence type="ECO:0000313" key="4">
    <source>
        <dbReference type="EMBL" id="CEL26014.1"/>
    </source>
</evidence>
<protein>
    <submittedName>
        <fullName evidence="5">DUF2807 domain-containing protein</fullName>
    </submittedName>
</protein>
<dbReference type="EMBL" id="JADIIL010000019">
    <property type="protein sequence ID" value="MBF4475006.1"/>
    <property type="molecule type" value="Genomic_DNA"/>
</dbReference>
<dbReference type="RefSeq" id="WP_048072822.1">
    <property type="nucleotide sequence ID" value="NZ_CALCVY010000040.1"/>
</dbReference>
<feature type="domain" description="Putative auto-transporter adhesin head GIN" evidence="1">
    <location>
        <begin position="40"/>
        <end position="196"/>
    </location>
</feature>
<sequence>MGKMSYTLVLGILLCIVVAASGCTQQTGTGNQTPDVKGITTVALNGPGTLIIQQGDNESFRVEADSNLMSKISTTVSGNTLTVNNLNSVGNGAVKFYITLKNLKTLVTNGGGNSEITGLNTDKLTITLDNGKMTLSGTTQNMVATINGGGNIDANNLQSQTATVTINGQGKANVNVINTLTAIVNGGGSITYTGSPQVTQQVNGQGSITKSG</sequence>
<evidence type="ECO:0000313" key="3">
    <source>
        <dbReference type="EMBL" id="CEA13634.1"/>
    </source>
</evidence>
<dbReference type="EMBL" id="CP006933">
    <property type="protein sequence ID" value="AIS33167.1"/>
    <property type="molecule type" value="Genomic_DNA"/>
</dbReference>
<evidence type="ECO:0000259" key="1">
    <source>
        <dbReference type="Pfam" id="PF10988"/>
    </source>
</evidence>
<dbReference type="Gene3D" id="2.160.20.120">
    <property type="match status" value="2"/>
</dbReference>